<feature type="compositionally biased region" description="Basic residues" evidence="1">
    <location>
        <begin position="77"/>
        <end position="95"/>
    </location>
</feature>
<dbReference type="AlphaFoldDB" id="A0A9Q1IV21"/>
<protein>
    <submittedName>
        <fullName evidence="2">Uncharacterized protein</fullName>
    </submittedName>
</protein>
<evidence type="ECO:0000256" key="1">
    <source>
        <dbReference type="SAM" id="MobiDB-lite"/>
    </source>
</evidence>
<proteinExistence type="predicted"/>
<sequence>MSEDFFTRWRKGFDDAKSQKNGRDVSVPLPDLLSLFKLRRLTVISAAKHGEATVPTLCPDWPALSWCDHRHDETHHFQKGPRHQNAKAARHGRRTGGRDRRLAAVDKWHGRARIWPAARPGLMTA</sequence>
<evidence type="ECO:0000313" key="2">
    <source>
        <dbReference type="EMBL" id="KAJ8356152.1"/>
    </source>
</evidence>
<dbReference type="Proteomes" id="UP001152622">
    <property type="component" value="Chromosome 6"/>
</dbReference>
<name>A0A9Q1IV21_SYNKA</name>
<accession>A0A9Q1IV21</accession>
<gene>
    <name evidence="2" type="ORF">SKAU_G00189460</name>
</gene>
<dbReference type="EMBL" id="JAINUF010000006">
    <property type="protein sequence ID" value="KAJ8356152.1"/>
    <property type="molecule type" value="Genomic_DNA"/>
</dbReference>
<comment type="caution">
    <text evidence="2">The sequence shown here is derived from an EMBL/GenBank/DDBJ whole genome shotgun (WGS) entry which is preliminary data.</text>
</comment>
<evidence type="ECO:0000313" key="3">
    <source>
        <dbReference type="Proteomes" id="UP001152622"/>
    </source>
</evidence>
<reference evidence="2" key="1">
    <citation type="journal article" date="2023" name="Science">
        <title>Genome structures resolve the early diversification of teleost fishes.</title>
        <authorList>
            <person name="Parey E."/>
            <person name="Louis A."/>
            <person name="Montfort J."/>
            <person name="Bouchez O."/>
            <person name="Roques C."/>
            <person name="Iampietro C."/>
            <person name="Lluch J."/>
            <person name="Castinel A."/>
            <person name="Donnadieu C."/>
            <person name="Desvignes T."/>
            <person name="Floi Bucao C."/>
            <person name="Jouanno E."/>
            <person name="Wen M."/>
            <person name="Mejri S."/>
            <person name="Dirks R."/>
            <person name="Jansen H."/>
            <person name="Henkel C."/>
            <person name="Chen W.J."/>
            <person name="Zahm M."/>
            <person name="Cabau C."/>
            <person name="Klopp C."/>
            <person name="Thompson A.W."/>
            <person name="Robinson-Rechavi M."/>
            <person name="Braasch I."/>
            <person name="Lecointre G."/>
            <person name="Bobe J."/>
            <person name="Postlethwait J.H."/>
            <person name="Berthelot C."/>
            <person name="Roest Crollius H."/>
            <person name="Guiguen Y."/>
        </authorList>
    </citation>
    <scope>NUCLEOTIDE SEQUENCE</scope>
    <source>
        <strain evidence="2">WJC10195</strain>
    </source>
</reference>
<keyword evidence="3" id="KW-1185">Reference proteome</keyword>
<organism evidence="2 3">
    <name type="scientific">Synaphobranchus kaupii</name>
    <name type="common">Kaup's arrowtooth eel</name>
    <dbReference type="NCBI Taxonomy" id="118154"/>
    <lineage>
        <taxon>Eukaryota</taxon>
        <taxon>Metazoa</taxon>
        <taxon>Chordata</taxon>
        <taxon>Craniata</taxon>
        <taxon>Vertebrata</taxon>
        <taxon>Euteleostomi</taxon>
        <taxon>Actinopterygii</taxon>
        <taxon>Neopterygii</taxon>
        <taxon>Teleostei</taxon>
        <taxon>Anguilliformes</taxon>
        <taxon>Synaphobranchidae</taxon>
        <taxon>Synaphobranchus</taxon>
    </lineage>
</organism>
<feature type="region of interest" description="Disordered" evidence="1">
    <location>
        <begin position="75"/>
        <end position="98"/>
    </location>
</feature>